<dbReference type="InterPro" id="IPR036305">
    <property type="entry name" value="RGS_sf"/>
</dbReference>
<feature type="region of interest" description="Disordered" evidence="1">
    <location>
        <begin position="24"/>
        <end position="166"/>
    </location>
</feature>
<dbReference type="GeneID" id="25901549"/>
<dbReference type="RefSeq" id="XP_014160715.1">
    <property type="nucleotide sequence ID" value="XM_014305240.1"/>
</dbReference>
<feature type="compositionally biased region" description="Basic and acidic residues" evidence="1">
    <location>
        <begin position="402"/>
        <end position="434"/>
    </location>
</feature>
<dbReference type="EMBL" id="KQ241634">
    <property type="protein sequence ID" value="KNC86813.1"/>
    <property type="molecule type" value="Genomic_DNA"/>
</dbReference>
<name>A0A0L0GEV3_9EUKA</name>
<keyword evidence="4" id="KW-1185">Reference proteome</keyword>
<feature type="compositionally biased region" description="Basic residues" evidence="1">
    <location>
        <begin position="453"/>
        <end position="462"/>
    </location>
</feature>
<dbReference type="InterPro" id="IPR052246">
    <property type="entry name" value="Cell_Polariz_PKAAnc"/>
</dbReference>
<dbReference type="GO" id="GO:0008104">
    <property type="term" value="P:intracellular protein localization"/>
    <property type="evidence" value="ECO:0007669"/>
    <property type="project" value="TreeGrafter"/>
</dbReference>
<feature type="compositionally biased region" description="Polar residues" evidence="1">
    <location>
        <begin position="218"/>
        <end position="233"/>
    </location>
</feature>
<proteinExistence type="predicted"/>
<feature type="compositionally biased region" description="Polar residues" evidence="1">
    <location>
        <begin position="34"/>
        <end position="66"/>
    </location>
</feature>
<feature type="domain" description="RGS" evidence="2">
    <location>
        <begin position="471"/>
        <end position="520"/>
    </location>
</feature>
<dbReference type="PANTHER" id="PTHR13155">
    <property type="entry name" value="A-KINASE ANCHOR PROTEINS"/>
    <property type="match status" value="1"/>
</dbReference>
<feature type="region of interest" description="Disordered" evidence="1">
    <location>
        <begin position="303"/>
        <end position="486"/>
    </location>
</feature>
<sequence length="889" mass="99367">MWSSNEKDETDERLRELLARREKRRERRPLAASAVTTVNTPHTLSVTSLHQSQPHIDTHTPHSTGSGVLHTHRHVSVSDSSLSTTGTTTTPPPPPRCGSHPATTIEPRDEHIDSQPHARTPTLTPCHEQDQDQGKGKGKSKVQVNSRPCTPLLQMPRNAPLSQSRGRSRIAGTLAATLRNTLALSYFIQYLETQKYAIVFIRFWLNAQSYEASMKALSNTEGPSTRPGGSTNGPVFGPADRTNRTLNREPDGEVSKVRVLQNDAMSIYNAYFSLQSSQSTKFLQGLVYLSGYADDVFAAKTQSGGTAGEMGEGGQTDVRDKEDGGHLVGKQDRTGQDRTGQDRLGRKSEESKTGEKVMQDRTGAQRTESTDESVSGDWVKVEVQQRKPRTQDISALRHRNKDKFTDKVKVKAKDKAKDKDKDAGGRSDSDDGRVSRASATNHTPANASGTHYTRGKVHRRRSSASTNAANSIRKEVEDNISQPTGPDRTCFKHSKELCFRTLDRVYFSRYQSSPFYSSYLLEELSGETYTLLDLLNNDHLLTHFTAYMSSAKAVPFEGTEPKDLLSFWLSARNFKDLLYQHKVCLDASRTCPDEDRAKMARQFRTDAQESAMSLYERFLSWQAYRPVNVGPDVRTEVELSISGQNGPSMGCFEGAQRYTFEVMEENYFQQFLRSDVFRQLCGAMAKEADKLWHGNRAVATVGEWQVVDKRTDVDSLFMDGELLRDRRKLGDRIKEIFPTMFYRRSFDSDADWDLDDAGSNIAAAQAGRLAQVSSESLSDQKWKLSSYERVHAPTVSQSRLTMGVVNELGVFNRIAEGMGNKESGAILAYDEDGECVKSTNTLATGVKRLVLGTKKEEAEQLERDYALKFAQEMMQDVINQTMEGARQAL</sequence>
<organism evidence="3 4">
    <name type="scientific">Sphaeroforma arctica JP610</name>
    <dbReference type="NCBI Taxonomy" id="667725"/>
    <lineage>
        <taxon>Eukaryota</taxon>
        <taxon>Ichthyosporea</taxon>
        <taxon>Ichthyophonida</taxon>
        <taxon>Sphaeroforma</taxon>
    </lineage>
</organism>
<feature type="compositionally biased region" description="Basic and acidic residues" evidence="1">
    <location>
        <begin position="241"/>
        <end position="253"/>
    </location>
</feature>
<dbReference type="PANTHER" id="PTHR13155:SF1">
    <property type="entry name" value="A-KINASE ANCHOR PROTEIN 10, MITOCHONDRIAL"/>
    <property type="match status" value="1"/>
</dbReference>
<dbReference type="OrthoDB" id="5584247at2759"/>
<feature type="compositionally biased region" description="Basic and acidic residues" evidence="1">
    <location>
        <begin position="106"/>
        <end position="116"/>
    </location>
</feature>
<dbReference type="GO" id="GO:0005886">
    <property type="term" value="C:plasma membrane"/>
    <property type="evidence" value="ECO:0007669"/>
    <property type="project" value="TreeGrafter"/>
</dbReference>
<protein>
    <recommendedName>
        <fullName evidence="2">RGS domain-containing protein</fullName>
    </recommendedName>
</protein>
<evidence type="ECO:0000256" key="1">
    <source>
        <dbReference type="SAM" id="MobiDB-lite"/>
    </source>
</evidence>
<reference evidence="3 4" key="1">
    <citation type="submission" date="2011-02" db="EMBL/GenBank/DDBJ databases">
        <title>The Genome Sequence of Sphaeroforma arctica JP610.</title>
        <authorList>
            <consortium name="The Broad Institute Genome Sequencing Platform"/>
            <person name="Russ C."/>
            <person name="Cuomo C."/>
            <person name="Young S.K."/>
            <person name="Zeng Q."/>
            <person name="Gargeya S."/>
            <person name="Alvarado L."/>
            <person name="Berlin A."/>
            <person name="Chapman S.B."/>
            <person name="Chen Z."/>
            <person name="Freedman E."/>
            <person name="Gellesch M."/>
            <person name="Goldberg J."/>
            <person name="Griggs A."/>
            <person name="Gujja S."/>
            <person name="Heilman E."/>
            <person name="Heiman D."/>
            <person name="Howarth C."/>
            <person name="Mehta T."/>
            <person name="Neiman D."/>
            <person name="Pearson M."/>
            <person name="Roberts A."/>
            <person name="Saif S."/>
            <person name="Shea T."/>
            <person name="Shenoy N."/>
            <person name="Sisk P."/>
            <person name="Stolte C."/>
            <person name="Sykes S."/>
            <person name="White J."/>
            <person name="Yandava C."/>
            <person name="Burger G."/>
            <person name="Gray M.W."/>
            <person name="Holland P.W.H."/>
            <person name="King N."/>
            <person name="Lang F.B.F."/>
            <person name="Roger A.J."/>
            <person name="Ruiz-Trillo I."/>
            <person name="Haas B."/>
            <person name="Nusbaum C."/>
            <person name="Birren B."/>
        </authorList>
    </citation>
    <scope>NUCLEOTIDE SEQUENCE [LARGE SCALE GENOMIC DNA]</scope>
    <source>
        <strain evidence="3 4">JP610</strain>
    </source>
</reference>
<dbReference type="SMART" id="SM00315">
    <property type="entry name" value="RGS"/>
    <property type="match status" value="2"/>
</dbReference>
<feature type="region of interest" description="Disordered" evidence="1">
    <location>
        <begin position="218"/>
        <end position="253"/>
    </location>
</feature>
<feature type="compositionally biased region" description="Basic and acidic residues" evidence="1">
    <location>
        <begin position="317"/>
        <end position="359"/>
    </location>
</feature>
<dbReference type="AlphaFoldDB" id="A0A0L0GEV3"/>
<feature type="compositionally biased region" description="Gly residues" evidence="1">
    <location>
        <begin position="305"/>
        <end position="314"/>
    </location>
</feature>
<gene>
    <name evidence="3" type="ORF">SARC_01045</name>
</gene>
<dbReference type="SUPFAM" id="SSF48097">
    <property type="entry name" value="Regulator of G-protein signaling, RGS"/>
    <property type="match status" value="3"/>
</dbReference>
<feature type="compositionally biased region" description="Polar residues" evidence="1">
    <location>
        <begin position="437"/>
        <end position="451"/>
    </location>
</feature>
<dbReference type="InterPro" id="IPR044926">
    <property type="entry name" value="RGS_subdomain_2"/>
</dbReference>
<dbReference type="Gene3D" id="1.10.167.10">
    <property type="entry name" value="Regulator of G-protein Signalling 4, domain 2"/>
    <property type="match status" value="2"/>
</dbReference>
<dbReference type="Pfam" id="PF00615">
    <property type="entry name" value="RGS"/>
    <property type="match status" value="1"/>
</dbReference>
<dbReference type="PROSITE" id="PS50132">
    <property type="entry name" value="RGS"/>
    <property type="match status" value="2"/>
</dbReference>
<dbReference type="GO" id="GO:0005739">
    <property type="term" value="C:mitochondrion"/>
    <property type="evidence" value="ECO:0007669"/>
    <property type="project" value="TreeGrafter"/>
</dbReference>
<dbReference type="STRING" id="667725.A0A0L0GEV3"/>
<dbReference type="Proteomes" id="UP000054560">
    <property type="component" value="Unassembled WGS sequence"/>
</dbReference>
<feature type="domain" description="RGS" evidence="2">
    <location>
        <begin position="530"/>
        <end position="681"/>
    </location>
</feature>
<accession>A0A0L0GEV3</accession>
<dbReference type="InterPro" id="IPR016137">
    <property type="entry name" value="RGS"/>
</dbReference>
<evidence type="ECO:0000313" key="3">
    <source>
        <dbReference type="EMBL" id="KNC86813.1"/>
    </source>
</evidence>
<evidence type="ECO:0000313" key="4">
    <source>
        <dbReference type="Proteomes" id="UP000054560"/>
    </source>
</evidence>
<dbReference type="eggNOG" id="KOG3590">
    <property type="taxonomic scope" value="Eukaryota"/>
</dbReference>
<evidence type="ECO:0000259" key="2">
    <source>
        <dbReference type="PROSITE" id="PS50132"/>
    </source>
</evidence>